<keyword evidence="4 7" id="KW-0833">Ubl conjugation pathway</keyword>
<dbReference type="GO" id="GO:0005737">
    <property type="term" value="C:cytoplasm"/>
    <property type="evidence" value="ECO:0007669"/>
    <property type="project" value="TreeGrafter"/>
</dbReference>
<feature type="site" description="Important for enzyme activity" evidence="7">
    <location>
        <position position="190"/>
    </location>
</feature>
<dbReference type="PROSITE" id="PS00140">
    <property type="entry name" value="UCH_1"/>
    <property type="match status" value="1"/>
</dbReference>
<evidence type="ECO:0000256" key="3">
    <source>
        <dbReference type="ARBA" id="ARBA00022670"/>
    </source>
</evidence>
<comment type="caution">
    <text evidence="10">The sequence shown here is derived from an EMBL/GenBank/DDBJ whole genome shotgun (WGS) entry which is preliminary data.</text>
</comment>
<dbReference type="RefSeq" id="XP_064849856.1">
    <property type="nucleotide sequence ID" value="XM_064993784.1"/>
</dbReference>
<keyword evidence="5 7" id="KW-0378">Hydrolase</keyword>
<evidence type="ECO:0000256" key="2">
    <source>
        <dbReference type="ARBA" id="ARBA00009326"/>
    </source>
</evidence>
<feature type="active site" description="Nucleophile" evidence="7">
    <location>
        <position position="99"/>
    </location>
</feature>
<dbReference type="AlphaFoldDB" id="A0AAV5QDM5"/>
<dbReference type="EMBL" id="BTFZ01000001">
    <property type="protein sequence ID" value="GMM32856.1"/>
    <property type="molecule type" value="Genomic_DNA"/>
</dbReference>
<protein>
    <recommendedName>
        <fullName evidence="8">Ubiquitin carboxyl-terminal hydrolase</fullName>
        <ecNumber evidence="8">3.4.19.12</ecNumber>
    </recommendedName>
</protein>
<evidence type="ECO:0000313" key="11">
    <source>
        <dbReference type="Proteomes" id="UP001360560"/>
    </source>
</evidence>
<evidence type="ECO:0000256" key="7">
    <source>
        <dbReference type="PROSITE-ProRule" id="PRU01393"/>
    </source>
</evidence>
<dbReference type="Gene3D" id="3.40.532.10">
    <property type="entry name" value="Peptidase C12, ubiquitin carboxyl-terminal hydrolase"/>
    <property type="match status" value="1"/>
</dbReference>
<evidence type="ECO:0000256" key="6">
    <source>
        <dbReference type="ARBA" id="ARBA00022807"/>
    </source>
</evidence>
<feature type="site" description="Transition state stabilizer" evidence="7">
    <location>
        <position position="93"/>
    </location>
</feature>
<feature type="active site" description="Proton donor" evidence="7">
    <location>
        <position position="173"/>
    </location>
</feature>
<feature type="domain" description="UCH catalytic" evidence="9">
    <location>
        <begin position="5"/>
        <end position="240"/>
    </location>
</feature>
<sequence>MPSRSVVPLESDPSIFTNLAHSLGVSQHIEFTDIYSLTDPDLTSFIPRPIKAIVLLFPIDDAFETLKKQEDSSRNAYEIPSNPQDEKIYWFPQRIKNACGLYALLHAVSNTATPGNGGLVPDSKLATLLGKLQSTRDFDSRTLLIGQLEGEYTEAAQDGQTEAPQPDDEVGLHFISFVYNAKDNHLYELDGRRNGPIDLGESGADGDLLEEASVVDKIQHYMEIANEQNQLKFNLMGLIA</sequence>
<dbReference type="GO" id="GO:0016579">
    <property type="term" value="P:protein deubiquitination"/>
    <property type="evidence" value="ECO:0007669"/>
    <property type="project" value="TreeGrafter"/>
</dbReference>
<dbReference type="PROSITE" id="PS52048">
    <property type="entry name" value="UCH_DOMAIN"/>
    <property type="match status" value="1"/>
</dbReference>
<keyword evidence="6 7" id="KW-0788">Thiol protease</keyword>
<evidence type="ECO:0000256" key="4">
    <source>
        <dbReference type="ARBA" id="ARBA00022786"/>
    </source>
</evidence>
<comment type="similarity">
    <text evidence="2 7 8">Belongs to the peptidase C12 family.</text>
</comment>
<proteinExistence type="inferred from homology"/>
<comment type="catalytic activity">
    <reaction evidence="1 7 8">
        <text>Thiol-dependent hydrolysis of ester, thioester, amide, peptide and isopeptide bonds formed by the C-terminal Gly of ubiquitin (a 76-residue protein attached to proteins as an intracellular targeting signal).</text>
        <dbReference type="EC" id="3.4.19.12"/>
    </reaction>
</comment>
<evidence type="ECO:0000256" key="1">
    <source>
        <dbReference type="ARBA" id="ARBA00000707"/>
    </source>
</evidence>
<accession>A0AAV5QDM5</accession>
<dbReference type="InterPro" id="IPR038765">
    <property type="entry name" value="Papain-like_cys_pep_sf"/>
</dbReference>
<dbReference type="InterPro" id="IPR001578">
    <property type="entry name" value="Peptidase_C12_UCH"/>
</dbReference>
<dbReference type="GeneID" id="90070835"/>
<dbReference type="Proteomes" id="UP001360560">
    <property type="component" value="Unassembled WGS sequence"/>
</dbReference>
<keyword evidence="11" id="KW-1185">Reference proteome</keyword>
<organism evidence="10 11">
    <name type="scientific">Saccharomycopsis crataegensis</name>
    <dbReference type="NCBI Taxonomy" id="43959"/>
    <lineage>
        <taxon>Eukaryota</taxon>
        <taxon>Fungi</taxon>
        <taxon>Dikarya</taxon>
        <taxon>Ascomycota</taxon>
        <taxon>Saccharomycotina</taxon>
        <taxon>Saccharomycetes</taxon>
        <taxon>Saccharomycopsidaceae</taxon>
        <taxon>Saccharomycopsis</taxon>
    </lineage>
</organism>
<dbReference type="PRINTS" id="PR00707">
    <property type="entry name" value="UBCTHYDRLASE"/>
</dbReference>
<evidence type="ECO:0000313" key="10">
    <source>
        <dbReference type="EMBL" id="GMM32856.1"/>
    </source>
</evidence>
<name>A0AAV5QDM5_9ASCO</name>
<dbReference type="EC" id="3.4.19.12" evidence="8"/>
<evidence type="ECO:0000256" key="8">
    <source>
        <dbReference type="RuleBase" id="RU361215"/>
    </source>
</evidence>
<evidence type="ECO:0000256" key="5">
    <source>
        <dbReference type="ARBA" id="ARBA00022801"/>
    </source>
</evidence>
<dbReference type="InterPro" id="IPR057254">
    <property type="entry name" value="UCH_AS"/>
</dbReference>
<dbReference type="Pfam" id="PF01088">
    <property type="entry name" value="Peptidase_C12"/>
    <property type="match status" value="1"/>
</dbReference>
<dbReference type="GO" id="GO:0006511">
    <property type="term" value="P:ubiquitin-dependent protein catabolic process"/>
    <property type="evidence" value="ECO:0007669"/>
    <property type="project" value="UniProtKB-UniRule"/>
</dbReference>
<dbReference type="PANTHER" id="PTHR10589:SF17">
    <property type="entry name" value="UBIQUITIN CARBOXYL-TERMINAL HYDROLASE"/>
    <property type="match status" value="1"/>
</dbReference>
<gene>
    <name evidence="10" type="ORF">DASC09_001810</name>
</gene>
<dbReference type="SUPFAM" id="SSF54001">
    <property type="entry name" value="Cysteine proteinases"/>
    <property type="match status" value="1"/>
</dbReference>
<evidence type="ECO:0000259" key="9">
    <source>
        <dbReference type="PROSITE" id="PS52048"/>
    </source>
</evidence>
<keyword evidence="3 7" id="KW-0645">Protease</keyword>
<reference evidence="10 11" key="1">
    <citation type="journal article" date="2023" name="Elife">
        <title>Identification of key yeast species and microbe-microbe interactions impacting larval growth of Drosophila in the wild.</title>
        <authorList>
            <person name="Mure A."/>
            <person name="Sugiura Y."/>
            <person name="Maeda R."/>
            <person name="Honda K."/>
            <person name="Sakurai N."/>
            <person name="Takahashi Y."/>
            <person name="Watada M."/>
            <person name="Katoh T."/>
            <person name="Gotoh A."/>
            <person name="Gotoh Y."/>
            <person name="Taniguchi I."/>
            <person name="Nakamura K."/>
            <person name="Hayashi T."/>
            <person name="Katayama T."/>
            <person name="Uemura T."/>
            <person name="Hattori Y."/>
        </authorList>
    </citation>
    <scope>NUCLEOTIDE SEQUENCE [LARGE SCALE GENOMIC DNA]</scope>
    <source>
        <strain evidence="10 11">SC-9</strain>
    </source>
</reference>
<dbReference type="GO" id="GO:0004843">
    <property type="term" value="F:cysteine-type deubiquitinase activity"/>
    <property type="evidence" value="ECO:0007669"/>
    <property type="project" value="UniProtKB-UniRule"/>
</dbReference>
<dbReference type="CDD" id="cd09616">
    <property type="entry name" value="Peptidase_C12_UCH_L1_L3"/>
    <property type="match status" value="1"/>
</dbReference>
<dbReference type="PANTHER" id="PTHR10589">
    <property type="entry name" value="UBIQUITIN CARBOXYL-TERMINAL HYDROLASE"/>
    <property type="match status" value="1"/>
</dbReference>
<dbReference type="InterPro" id="IPR036959">
    <property type="entry name" value="Peptidase_C12_UCH_sf"/>
</dbReference>